<dbReference type="PRINTS" id="PR00509">
    <property type="entry name" value="PGMPMM"/>
</dbReference>
<protein>
    <recommendedName>
        <fullName evidence="14">Phosphomannomutase/phosphoglucomutase</fullName>
    </recommendedName>
</protein>
<dbReference type="SUPFAM" id="SSF55957">
    <property type="entry name" value="Phosphoglucomutase, C-terminal domain"/>
    <property type="match status" value="1"/>
</dbReference>
<feature type="domain" description="Alpha-D-phosphohexomutase C-terminal" evidence="8">
    <location>
        <begin position="370"/>
        <end position="438"/>
    </location>
</feature>
<feature type="domain" description="Alpha-D-phosphohexomutase alpha/beta/alpha" evidence="9">
    <location>
        <begin position="6"/>
        <end position="135"/>
    </location>
</feature>
<dbReference type="AlphaFoldDB" id="A0A1G2DW20"/>
<evidence type="ECO:0000313" key="13">
    <source>
        <dbReference type="Proteomes" id="UP000178893"/>
    </source>
</evidence>
<keyword evidence="6" id="KW-0413">Isomerase</keyword>
<dbReference type="PANTHER" id="PTHR43771">
    <property type="entry name" value="PHOSPHOMANNOMUTASE"/>
    <property type="match status" value="1"/>
</dbReference>
<dbReference type="InterPro" id="IPR005846">
    <property type="entry name" value="A-D-PHexomutase_a/b/a-III"/>
</dbReference>
<dbReference type="PROSITE" id="PS00710">
    <property type="entry name" value="PGM_PMM"/>
    <property type="match status" value="1"/>
</dbReference>
<keyword evidence="3" id="KW-0597">Phosphoprotein</keyword>
<evidence type="ECO:0000256" key="1">
    <source>
        <dbReference type="ARBA" id="ARBA00001946"/>
    </source>
</evidence>
<dbReference type="GO" id="GO:0016868">
    <property type="term" value="F:intramolecular phosphotransferase activity"/>
    <property type="evidence" value="ECO:0007669"/>
    <property type="project" value="InterPro"/>
</dbReference>
<feature type="domain" description="Alpha-D-phosphohexomutase alpha/beta/alpha" evidence="11">
    <location>
        <begin position="256"/>
        <end position="362"/>
    </location>
</feature>
<gene>
    <name evidence="12" type="ORF">A2V72_02815</name>
</gene>
<evidence type="ECO:0000259" key="10">
    <source>
        <dbReference type="Pfam" id="PF02879"/>
    </source>
</evidence>
<name>A0A1G2DW20_9BACT</name>
<dbReference type="PANTHER" id="PTHR43771:SF1">
    <property type="entry name" value="PHOSPHOMANNOMUTASE"/>
    <property type="match status" value="1"/>
</dbReference>
<dbReference type="SUPFAM" id="SSF53738">
    <property type="entry name" value="Phosphoglucomutase, first 3 domains"/>
    <property type="match status" value="3"/>
</dbReference>
<dbReference type="InterPro" id="IPR005841">
    <property type="entry name" value="Alpha-D-phosphohexomutase_SF"/>
</dbReference>
<evidence type="ECO:0000256" key="2">
    <source>
        <dbReference type="ARBA" id="ARBA00010231"/>
    </source>
</evidence>
<dbReference type="GO" id="GO:0005975">
    <property type="term" value="P:carbohydrate metabolic process"/>
    <property type="evidence" value="ECO:0007669"/>
    <property type="project" value="InterPro"/>
</dbReference>
<evidence type="ECO:0000256" key="6">
    <source>
        <dbReference type="ARBA" id="ARBA00023235"/>
    </source>
</evidence>
<dbReference type="EMBL" id="MHLW01000024">
    <property type="protein sequence ID" value="OGZ17829.1"/>
    <property type="molecule type" value="Genomic_DNA"/>
</dbReference>
<evidence type="ECO:0000259" key="8">
    <source>
        <dbReference type="Pfam" id="PF00408"/>
    </source>
</evidence>
<evidence type="ECO:0000256" key="7">
    <source>
        <dbReference type="RuleBase" id="RU004326"/>
    </source>
</evidence>
<reference evidence="12 13" key="1">
    <citation type="journal article" date="2016" name="Nat. Commun.">
        <title>Thousands of microbial genomes shed light on interconnected biogeochemical processes in an aquifer system.</title>
        <authorList>
            <person name="Anantharaman K."/>
            <person name="Brown C.T."/>
            <person name="Hug L.A."/>
            <person name="Sharon I."/>
            <person name="Castelle C.J."/>
            <person name="Probst A.J."/>
            <person name="Thomas B.C."/>
            <person name="Singh A."/>
            <person name="Wilkins M.J."/>
            <person name="Karaoz U."/>
            <person name="Brodie E.L."/>
            <person name="Williams K.H."/>
            <person name="Hubbard S.S."/>
            <person name="Banfield J.F."/>
        </authorList>
    </citation>
    <scope>NUCLEOTIDE SEQUENCE [LARGE SCALE GENOMIC DNA]</scope>
</reference>
<keyword evidence="5 7" id="KW-0460">Magnesium</keyword>
<evidence type="ECO:0000259" key="9">
    <source>
        <dbReference type="Pfam" id="PF02878"/>
    </source>
</evidence>
<evidence type="ECO:0000256" key="5">
    <source>
        <dbReference type="ARBA" id="ARBA00022842"/>
    </source>
</evidence>
<feature type="domain" description="Alpha-D-phosphohexomutase alpha/beta/alpha" evidence="10">
    <location>
        <begin position="152"/>
        <end position="251"/>
    </location>
</feature>
<dbReference type="Gene3D" id="3.30.310.50">
    <property type="entry name" value="Alpha-D-phosphohexomutase, C-terminal domain"/>
    <property type="match status" value="1"/>
</dbReference>
<dbReference type="InterPro" id="IPR005845">
    <property type="entry name" value="A-D-PHexomutase_a/b/a-II"/>
</dbReference>
<dbReference type="InterPro" id="IPR036900">
    <property type="entry name" value="A-D-PHexomutase_C_sf"/>
</dbReference>
<dbReference type="Pfam" id="PF02879">
    <property type="entry name" value="PGM_PMM_II"/>
    <property type="match status" value="1"/>
</dbReference>
<evidence type="ECO:0000256" key="3">
    <source>
        <dbReference type="ARBA" id="ARBA00022553"/>
    </source>
</evidence>
<comment type="caution">
    <text evidence="12">The sequence shown here is derived from an EMBL/GenBank/DDBJ whole genome shotgun (WGS) entry which is preliminary data.</text>
</comment>
<sequence length="450" mass="50719">MKVNQNIFKSRDIRGIYPKELDKKAAFKIGQAFVNHTGAKTVVVGQDMRISSPELFKSLTKGIISQGGTVYNIGIIPTECLYYAVGHYQYEAGIVITASHNPKEYNGFKIIQNKEGSIGLVAGKDLLDLVKKDDFKETDQPGTIEELDIWQNYINHIFSFIDINKIKPFKVVIDAGNGMAGKVISLIRGKLPIEIIPLNFKLDGNFPAHPSNPLESGSVDQISEEVKNQKADFGFIFDGDADRIFLIDELGNFIKGDITLLFLAKYFLKKNPNKGIAYNLICSKVLPEFIKKWQGVPIRTAVGVINVRKGMLDNDGIMGGELSGHYLFKDNFYLDSGFISFLILLEIISESEQKVSEITKKLAPYAKGAEINFEVEDKERIINMIKEKYSDGKQDYLDGLTVEYSDWWFNVRPSNTEPLFRLTVEADNQKLLKEKQKELSSLIKKLTLSF</sequence>
<organism evidence="12 13">
    <name type="scientific">Candidatus Nealsonbacteria bacterium RBG_13_37_56</name>
    <dbReference type="NCBI Taxonomy" id="1801661"/>
    <lineage>
        <taxon>Bacteria</taxon>
        <taxon>Candidatus Nealsoniibacteriota</taxon>
    </lineage>
</organism>
<dbReference type="InterPro" id="IPR005844">
    <property type="entry name" value="A-D-PHexomutase_a/b/a-I"/>
</dbReference>
<dbReference type="Pfam" id="PF00408">
    <property type="entry name" value="PGM_PMM_IV"/>
    <property type="match status" value="1"/>
</dbReference>
<proteinExistence type="inferred from homology"/>
<evidence type="ECO:0008006" key="14">
    <source>
        <dbReference type="Google" id="ProtNLM"/>
    </source>
</evidence>
<comment type="similarity">
    <text evidence="2 7">Belongs to the phosphohexose mutase family.</text>
</comment>
<evidence type="ECO:0000256" key="4">
    <source>
        <dbReference type="ARBA" id="ARBA00022723"/>
    </source>
</evidence>
<dbReference type="InterPro" id="IPR016055">
    <property type="entry name" value="A-D-PHexomutase_a/b/a-I/II/III"/>
</dbReference>
<accession>A0A1G2DW20</accession>
<dbReference type="Gene3D" id="3.40.120.10">
    <property type="entry name" value="Alpha-D-Glucose-1,6-Bisphosphate, subunit A, domain 3"/>
    <property type="match status" value="3"/>
</dbReference>
<dbReference type="InterPro" id="IPR016066">
    <property type="entry name" value="A-D-PHexomutase_CS"/>
</dbReference>
<dbReference type="GO" id="GO:0000287">
    <property type="term" value="F:magnesium ion binding"/>
    <property type="evidence" value="ECO:0007669"/>
    <property type="project" value="InterPro"/>
</dbReference>
<evidence type="ECO:0000313" key="12">
    <source>
        <dbReference type="EMBL" id="OGZ17829.1"/>
    </source>
</evidence>
<dbReference type="Pfam" id="PF02878">
    <property type="entry name" value="PGM_PMM_I"/>
    <property type="match status" value="1"/>
</dbReference>
<keyword evidence="4 7" id="KW-0479">Metal-binding</keyword>
<dbReference type="Proteomes" id="UP000178893">
    <property type="component" value="Unassembled WGS sequence"/>
</dbReference>
<dbReference type="CDD" id="cd03089">
    <property type="entry name" value="PMM_PGM"/>
    <property type="match status" value="1"/>
</dbReference>
<dbReference type="Pfam" id="PF02880">
    <property type="entry name" value="PGM_PMM_III"/>
    <property type="match status" value="1"/>
</dbReference>
<evidence type="ECO:0000259" key="11">
    <source>
        <dbReference type="Pfam" id="PF02880"/>
    </source>
</evidence>
<comment type="cofactor">
    <cofactor evidence="1">
        <name>Mg(2+)</name>
        <dbReference type="ChEBI" id="CHEBI:18420"/>
    </cofactor>
</comment>
<dbReference type="InterPro" id="IPR005843">
    <property type="entry name" value="A-D-PHexomutase_C"/>
</dbReference>